<gene>
    <name evidence="8" type="primary">Itpripl1_0</name>
    <name evidence="8" type="ORF">UROIND_R02141</name>
</gene>
<dbReference type="OrthoDB" id="9034619at2759"/>
<proteinExistence type="inferred from homology"/>
<organism evidence="8 9">
    <name type="scientific">Urocolius indicus</name>
    <name type="common">Red-faced mousebird</name>
    <name type="synonym">Colius indicus</name>
    <dbReference type="NCBI Taxonomy" id="458196"/>
    <lineage>
        <taxon>Eukaryota</taxon>
        <taxon>Metazoa</taxon>
        <taxon>Chordata</taxon>
        <taxon>Craniata</taxon>
        <taxon>Vertebrata</taxon>
        <taxon>Euteleostomi</taxon>
        <taxon>Archelosauria</taxon>
        <taxon>Archosauria</taxon>
        <taxon>Dinosauria</taxon>
        <taxon>Saurischia</taxon>
        <taxon>Theropoda</taxon>
        <taxon>Coelurosauria</taxon>
        <taxon>Aves</taxon>
        <taxon>Neognathae</taxon>
        <taxon>Neoaves</taxon>
        <taxon>Telluraves</taxon>
        <taxon>Coraciimorphae</taxon>
        <taxon>Coliiformes</taxon>
        <taxon>Coliidae</taxon>
        <taxon>Urocolius</taxon>
    </lineage>
</organism>
<dbReference type="PANTHER" id="PTHR10656">
    <property type="entry name" value="CELL FATE DETERMINING PROTEIN MAB21-RELATED"/>
    <property type="match status" value="1"/>
</dbReference>
<sequence>EESSSSNKSNEDEEESGEEAAWDLGIVFADRIQGPLDNLMYTSWTVEHMVEKLLSVFQERLVNSFFPVLQPAIGVGSAFEGWSPHKDDTVFRMLVPLKAPYGHAFHLQLGNTGKESHICVMLECTCNREQLKNNMLCFLHNPEKVRRRKQSPSLLDTLCIGCYLDVKKTALWLQKLVTSAWGELPHSSLYKMQLQSSSRSCKMKLTDASQGNVFIELIFGVQQGNSDIFLTSETSPDAISTPSTTWLKSHAVAEAKFFKLVADYAPHDSFHLHCLHLCTRFLAGSYFSTYIMKTVLMHLLTAIPLSEWQKNYFPLRLGDIMGYLGYCVKEKRLNHFFFGSDKMPKMIILPQGFREAEPVNLFQHLVDDNAAHAQALRDFDKL</sequence>
<dbReference type="EMBL" id="WBNH01001015">
    <property type="protein sequence ID" value="NXX74578.1"/>
    <property type="molecule type" value="Genomic_DNA"/>
</dbReference>
<feature type="non-terminal residue" evidence="8">
    <location>
        <position position="382"/>
    </location>
</feature>
<evidence type="ECO:0000256" key="6">
    <source>
        <dbReference type="ARBA" id="ARBA00023136"/>
    </source>
</evidence>
<comment type="similarity">
    <text evidence="2">Belongs to the ITPRIP family.</text>
</comment>
<feature type="domain" description="Mab-21-like HhH/H2TH-like" evidence="7">
    <location>
        <begin position="287"/>
        <end position="338"/>
    </location>
</feature>
<evidence type="ECO:0000256" key="2">
    <source>
        <dbReference type="ARBA" id="ARBA00005554"/>
    </source>
</evidence>
<dbReference type="Proteomes" id="UP000654395">
    <property type="component" value="Unassembled WGS sequence"/>
</dbReference>
<dbReference type="Pfam" id="PF20266">
    <property type="entry name" value="Mab-21_C"/>
    <property type="match status" value="1"/>
</dbReference>
<keyword evidence="3" id="KW-0812">Transmembrane</keyword>
<dbReference type="InterPro" id="IPR024810">
    <property type="entry name" value="MAB21L/cGLR"/>
</dbReference>
<evidence type="ECO:0000313" key="8">
    <source>
        <dbReference type="EMBL" id="NXX74578.1"/>
    </source>
</evidence>
<dbReference type="AlphaFoldDB" id="A0A852KBB8"/>
<comment type="caution">
    <text evidence="8">The sequence shown here is derived from an EMBL/GenBank/DDBJ whole genome shotgun (WGS) entry which is preliminary data.</text>
</comment>
<evidence type="ECO:0000256" key="1">
    <source>
        <dbReference type="ARBA" id="ARBA00004479"/>
    </source>
</evidence>
<dbReference type="PRINTS" id="PR02107">
    <property type="entry name" value="INOS145TPRIP"/>
</dbReference>
<keyword evidence="9" id="KW-1185">Reference proteome</keyword>
<comment type="subcellular location">
    <subcellularLocation>
        <location evidence="1">Membrane</location>
        <topology evidence="1">Single-pass type I membrane protein</topology>
    </subcellularLocation>
</comment>
<evidence type="ECO:0000259" key="7">
    <source>
        <dbReference type="Pfam" id="PF20266"/>
    </source>
</evidence>
<keyword evidence="4" id="KW-0732">Signal</keyword>
<name>A0A852KBB8_UROIN</name>
<keyword evidence="5" id="KW-1133">Transmembrane helix</keyword>
<feature type="non-terminal residue" evidence="8">
    <location>
        <position position="1"/>
    </location>
</feature>
<dbReference type="Gene3D" id="1.10.1410.40">
    <property type="match status" value="1"/>
</dbReference>
<dbReference type="InterPro" id="IPR026250">
    <property type="entry name" value="ITPRIP-like"/>
</dbReference>
<evidence type="ECO:0000313" key="9">
    <source>
        <dbReference type="Proteomes" id="UP000654395"/>
    </source>
</evidence>
<dbReference type="GO" id="GO:0016020">
    <property type="term" value="C:membrane"/>
    <property type="evidence" value="ECO:0007669"/>
    <property type="project" value="UniProtKB-SubCell"/>
</dbReference>
<dbReference type="SMART" id="SM01265">
    <property type="entry name" value="Mab-21"/>
    <property type="match status" value="1"/>
</dbReference>
<dbReference type="PANTHER" id="PTHR10656:SF40">
    <property type="entry name" value="INOSITOL 1,4,5-TRISPHOSPHATE RECEPTOR-INTERACTING PROTEIN-LIKE 1"/>
    <property type="match status" value="1"/>
</dbReference>
<dbReference type="InterPro" id="IPR046906">
    <property type="entry name" value="Mab-21_HhH/H2TH-like"/>
</dbReference>
<evidence type="ECO:0000256" key="4">
    <source>
        <dbReference type="ARBA" id="ARBA00022729"/>
    </source>
</evidence>
<keyword evidence="6" id="KW-0472">Membrane</keyword>
<evidence type="ECO:0000256" key="3">
    <source>
        <dbReference type="ARBA" id="ARBA00022692"/>
    </source>
</evidence>
<protein>
    <submittedName>
        <fullName evidence="8">IPIL1 protein</fullName>
    </submittedName>
</protein>
<accession>A0A852KBB8</accession>
<evidence type="ECO:0000256" key="5">
    <source>
        <dbReference type="ARBA" id="ARBA00022989"/>
    </source>
</evidence>
<reference evidence="8" key="1">
    <citation type="submission" date="2020-02" db="EMBL/GenBank/DDBJ databases">
        <title>Bird 10,000 Genomes (B10K) Project - Family phase.</title>
        <authorList>
            <person name="Zhang G."/>
        </authorList>
    </citation>
    <scope>NUCLEOTIDE SEQUENCE</scope>
    <source>
        <strain evidence="8">B10K-DU-030-59</strain>
    </source>
</reference>
<dbReference type="Gene3D" id="3.30.460.90">
    <property type="match status" value="1"/>
</dbReference>